<evidence type="ECO:0000256" key="1">
    <source>
        <dbReference type="ARBA" id="ARBA00005986"/>
    </source>
</evidence>
<dbReference type="InterPro" id="IPR011008">
    <property type="entry name" value="Dimeric_a/b-barrel"/>
</dbReference>
<evidence type="ECO:0008006" key="4">
    <source>
        <dbReference type="Google" id="ProtNLM"/>
    </source>
</evidence>
<dbReference type="GO" id="GO:0016491">
    <property type="term" value="F:oxidoreductase activity"/>
    <property type="evidence" value="ECO:0007669"/>
    <property type="project" value="InterPro"/>
</dbReference>
<dbReference type="AlphaFoldDB" id="A0A9P1H2P3"/>
<dbReference type="EMBL" id="CALLCH030000011">
    <property type="protein sequence ID" value="CAI4214302.1"/>
    <property type="molecule type" value="Genomic_DNA"/>
</dbReference>
<proteinExistence type="inferred from homology"/>
<dbReference type="NCBIfam" id="TIGR02118">
    <property type="entry name" value="EthD family reductase"/>
    <property type="match status" value="1"/>
</dbReference>
<sequence>MATVTILYESGPKFDVQYYITKHFALVEEKWGPLGLLSWEVVEFEEGSPYQIQATTKWKSIEAFEAAAGNQEVMAAVIGDVPNYTTAKPTFLKGKTVGSKL</sequence>
<keyword evidence="3" id="KW-1185">Reference proteome</keyword>
<gene>
    <name evidence="2" type="ORF">PPNO1_LOCUS4033</name>
</gene>
<dbReference type="InterPro" id="IPR009799">
    <property type="entry name" value="EthD_dom"/>
</dbReference>
<dbReference type="PANTHER" id="PTHR40260">
    <property type="entry name" value="BLR8190 PROTEIN"/>
    <property type="match status" value="1"/>
</dbReference>
<comment type="similarity">
    <text evidence="1">Belongs to the tpcK family.</text>
</comment>
<organism evidence="2 3">
    <name type="scientific">Parascedosporium putredinis</name>
    <dbReference type="NCBI Taxonomy" id="1442378"/>
    <lineage>
        <taxon>Eukaryota</taxon>
        <taxon>Fungi</taxon>
        <taxon>Dikarya</taxon>
        <taxon>Ascomycota</taxon>
        <taxon>Pezizomycotina</taxon>
        <taxon>Sordariomycetes</taxon>
        <taxon>Hypocreomycetidae</taxon>
        <taxon>Microascales</taxon>
        <taxon>Microascaceae</taxon>
        <taxon>Parascedosporium</taxon>
    </lineage>
</organism>
<accession>A0A9P1H2P3</accession>
<dbReference type="SUPFAM" id="SSF54909">
    <property type="entry name" value="Dimeric alpha+beta barrel"/>
    <property type="match status" value="1"/>
</dbReference>
<dbReference type="OrthoDB" id="4892971at2759"/>
<evidence type="ECO:0000313" key="2">
    <source>
        <dbReference type="EMBL" id="CAI4214302.1"/>
    </source>
</evidence>
<dbReference type="Proteomes" id="UP000838763">
    <property type="component" value="Unassembled WGS sequence"/>
</dbReference>
<dbReference type="Gene3D" id="3.30.70.100">
    <property type="match status" value="1"/>
</dbReference>
<name>A0A9P1H2P3_9PEZI</name>
<dbReference type="PANTHER" id="PTHR40260:SF2">
    <property type="entry name" value="BLR8190 PROTEIN"/>
    <property type="match status" value="1"/>
</dbReference>
<comment type="caution">
    <text evidence="2">The sequence shown here is derived from an EMBL/GenBank/DDBJ whole genome shotgun (WGS) entry which is preliminary data.</text>
</comment>
<evidence type="ECO:0000313" key="3">
    <source>
        <dbReference type="Proteomes" id="UP000838763"/>
    </source>
</evidence>
<protein>
    <recommendedName>
        <fullName evidence="4">Ethyl tert-butyl ether degradation EthD</fullName>
    </recommendedName>
</protein>
<reference evidence="2" key="1">
    <citation type="submission" date="2022-11" db="EMBL/GenBank/DDBJ databases">
        <authorList>
            <person name="Scott C."/>
            <person name="Bruce N."/>
        </authorList>
    </citation>
    <scope>NUCLEOTIDE SEQUENCE</scope>
</reference>